<comment type="similarity">
    <text evidence="1">Belongs to the peptidase M28 family.</text>
</comment>
<keyword evidence="2" id="KW-0472">Membrane</keyword>
<reference evidence="4 5" key="1">
    <citation type="journal article" date="2022" name="Allergy">
        <title>Genome assembly and annotation of Periplaneta americana reveal a comprehensive cockroach allergen profile.</title>
        <authorList>
            <person name="Wang L."/>
            <person name="Xiong Q."/>
            <person name="Saelim N."/>
            <person name="Wang L."/>
            <person name="Nong W."/>
            <person name="Wan A.T."/>
            <person name="Shi M."/>
            <person name="Liu X."/>
            <person name="Cao Q."/>
            <person name="Hui J.H.L."/>
            <person name="Sookrung N."/>
            <person name="Leung T.F."/>
            <person name="Tungtrongchitr A."/>
            <person name="Tsui S.K.W."/>
        </authorList>
    </citation>
    <scope>NUCLEOTIDE SEQUENCE [LARGE SCALE GENOMIC DNA]</scope>
    <source>
        <strain evidence="4">PWHHKU_190912</strain>
    </source>
</reference>
<evidence type="ECO:0000313" key="4">
    <source>
        <dbReference type="EMBL" id="KAJ4449770.1"/>
    </source>
</evidence>
<accession>A0ABQ8TSW0</accession>
<dbReference type="Pfam" id="PF22248">
    <property type="entry name" value="ERMP1_C"/>
    <property type="match status" value="1"/>
</dbReference>
<evidence type="ECO:0000256" key="1">
    <source>
        <dbReference type="ARBA" id="ARBA00010918"/>
    </source>
</evidence>
<dbReference type="Proteomes" id="UP001148838">
    <property type="component" value="Unassembled WGS sequence"/>
</dbReference>
<name>A0ABQ8TSW0_PERAM</name>
<feature type="transmembrane region" description="Helical" evidence="2">
    <location>
        <begin position="65"/>
        <end position="87"/>
    </location>
</feature>
<evidence type="ECO:0000313" key="5">
    <source>
        <dbReference type="Proteomes" id="UP001148838"/>
    </source>
</evidence>
<gene>
    <name evidence="4" type="ORF">ANN_01174</name>
</gene>
<dbReference type="EMBL" id="JAJSOF020000003">
    <property type="protein sequence ID" value="KAJ4449770.1"/>
    <property type="molecule type" value="Genomic_DNA"/>
</dbReference>
<keyword evidence="5" id="KW-1185">Reference proteome</keyword>
<keyword evidence="2" id="KW-0812">Transmembrane</keyword>
<evidence type="ECO:0000259" key="3">
    <source>
        <dbReference type="Pfam" id="PF22248"/>
    </source>
</evidence>
<proteinExistence type="inferred from homology"/>
<keyword evidence="2" id="KW-1133">Transmembrane helix</keyword>
<sequence>MSNSHKSGRQHSLKCAKGTWCCPVCTVVQQGEIESIPASSYGVHPNALRFPRVPLILLVKNPERILSILSGMFLISVGLLILTPLGFPYSGDPAAPAPQRFMIAHADRVFHDASGAVKQHTTGYWIVDMDQNSPHSVKSLVPEMENAELVEEDCVQELYCGMPYLMPVLTFIWKTHWIPGPPPLIPVQTTLFLNKSEMISNDYKRLTFTITGPDHLGVMFSPFPGVKLERWSLDEREPLAGPKWNERDTYFIYYAYASDPEPWTFSIDLKKSISEQYASWE</sequence>
<organism evidence="4 5">
    <name type="scientific">Periplaneta americana</name>
    <name type="common">American cockroach</name>
    <name type="synonym">Blatta americana</name>
    <dbReference type="NCBI Taxonomy" id="6978"/>
    <lineage>
        <taxon>Eukaryota</taxon>
        <taxon>Metazoa</taxon>
        <taxon>Ecdysozoa</taxon>
        <taxon>Arthropoda</taxon>
        <taxon>Hexapoda</taxon>
        <taxon>Insecta</taxon>
        <taxon>Pterygota</taxon>
        <taxon>Neoptera</taxon>
        <taxon>Polyneoptera</taxon>
        <taxon>Dictyoptera</taxon>
        <taxon>Blattodea</taxon>
        <taxon>Blattoidea</taxon>
        <taxon>Blattidae</taxon>
        <taxon>Blattinae</taxon>
        <taxon>Periplaneta</taxon>
    </lineage>
</organism>
<dbReference type="InterPro" id="IPR053973">
    <property type="entry name" value="ERMP1-like_C"/>
</dbReference>
<evidence type="ECO:0000256" key="2">
    <source>
        <dbReference type="SAM" id="Phobius"/>
    </source>
</evidence>
<comment type="caution">
    <text evidence="4">The sequence shown here is derived from an EMBL/GenBank/DDBJ whole genome shotgun (WGS) entry which is preliminary data.</text>
</comment>
<protein>
    <recommendedName>
        <fullName evidence="3">Endoplasmic reticulum metallopeptidase 1-like C-terminal domain-containing protein</fullName>
    </recommendedName>
</protein>
<feature type="domain" description="Endoplasmic reticulum metallopeptidase 1-like C-terminal" evidence="3">
    <location>
        <begin position="96"/>
        <end position="273"/>
    </location>
</feature>